<dbReference type="InterPro" id="IPR003661">
    <property type="entry name" value="HisK_dim/P_dom"/>
</dbReference>
<evidence type="ECO:0000256" key="1">
    <source>
        <dbReference type="ARBA" id="ARBA00000085"/>
    </source>
</evidence>
<dbReference type="Gene3D" id="1.10.287.130">
    <property type="match status" value="1"/>
</dbReference>
<evidence type="ECO:0000313" key="10">
    <source>
        <dbReference type="Proteomes" id="UP001222118"/>
    </source>
</evidence>
<dbReference type="SUPFAM" id="SSF55785">
    <property type="entry name" value="PYP-like sensor domain (PAS domain)"/>
    <property type="match status" value="1"/>
</dbReference>
<gene>
    <name evidence="9" type="ORF">PSQ90_02825</name>
</gene>
<feature type="domain" description="Histidine kinase" evidence="7">
    <location>
        <begin position="350"/>
        <end position="569"/>
    </location>
</feature>
<proteinExistence type="predicted"/>
<name>A0ABY7Z071_9HYPH</name>
<reference evidence="9 10" key="1">
    <citation type="submission" date="2023-02" db="EMBL/GenBank/DDBJ databases">
        <title>Devosia chondri sp. nov., isolated from the phycosphere of marine algae.</title>
        <authorList>
            <person name="Kim J.M."/>
            <person name="Lee J.K."/>
            <person name="Choi B.J."/>
            <person name="Bayburt H."/>
            <person name="Jeon C.O."/>
        </authorList>
    </citation>
    <scope>NUCLEOTIDE SEQUENCE [LARGE SCALE GENOMIC DNA]</scope>
    <source>
        <strain evidence="9 10">G2-5</strain>
    </source>
</reference>
<evidence type="ECO:0000256" key="5">
    <source>
        <dbReference type="ARBA" id="ARBA00022777"/>
    </source>
</evidence>
<comment type="catalytic activity">
    <reaction evidence="1">
        <text>ATP + protein L-histidine = ADP + protein N-phospho-L-histidine.</text>
        <dbReference type="EC" id="2.7.13.3"/>
    </reaction>
</comment>
<dbReference type="InterPro" id="IPR004358">
    <property type="entry name" value="Sig_transdc_His_kin-like_C"/>
</dbReference>
<dbReference type="InterPro" id="IPR035965">
    <property type="entry name" value="PAS-like_dom_sf"/>
</dbReference>
<dbReference type="SMART" id="SM00091">
    <property type="entry name" value="PAS"/>
    <property type="match status" value="1"/>
</dbReference>
<dbReference type="GO" id="GO:0016301">
    <property type="term" value="F:kinase activity"/>
    <property type="evidence" value="ECO:0007669"/>
    <property type="project" value="UniProtKB-KW"/>
</dbReference>
<keyword evidence="4" id="KW-0808">Transferase</keyword>
<dbReference type="PROSITE" id="PS50109">
    <property type="entry name" value="HIS_KIN"/>
    <property type="match status" value="1"/>
</dbReference>
<keyword evidence="3" id="KW-0597">Phosphoprotein</keyword>
<dbReference type="InterPro" id="IPR000014">
    <property type="entry name" value="PAS"/>
</dbReference>
<dbReference type="CDD" id="cd16922">
    <property type="entry name" value="HATPase_EvgS-ArcB-TorS-like"/>
    <property type="match status" value="1"/>
</dbReference>
<protein>
    <recommendedName>
        <fullName evidence="2">histidine kinase</fullName>
        <ecNumber evidence="2">2.7.13.3</ecNumber>
    </recommendedName>
</protein>
<dbReference type="SUPFAM" id="SSF55874">
    <property type="entry name" value="ATPase domain of HSP90 chaperone/DNA topoisomerase II/histidine kinase"/>
    <property type="match status" value="1"/>
</dbReference>
<dbReference type="SMART" id="SM00388">
    <property type="entry name" value="HisKA"/>
    <property type="match status" value="1"/>
</dbReference>
<dbReference type="InterPro" id="IPR036890">
    <property type="entry name" value="HATPase_C_sf"/>
</dbReference>
<feature type="transmembrane region" description="Helical" evidence="6">
    <location>
        <begin position="165"/>
        <end position="184"/>
    </location>
</feature>
<dbReference type="Gene3D" id="3.30.450.20">
    <property type="entry name" value="PAS domain"/>
    <property type="match status" value="1"/>
</dbReference>
<feature type="transmembrane region" description="Helical" evidence="6">
    <location>
        <begin position="87"/>
        <end position="104"/>
    </location>
</feature>
<dbReference type="PANTHER" id="PTHR43047">
    <property type="entry name" value="TWO-COMPONENT HISTIDINE PROTEIN KINASE"/>
    <property type="match status" value="1"/>
</dbReference>
<feature type="transmembrane region" description="Helical" evidence="6">
    <location>
        <begin position="135"/>
        <end position="153"/>
    </location>
</feature>
<evidence type="ECO:0000256" key="4">
    <source>
        <dbReference type="ARBA" id="ARBA00022679"/>
    </source>
</evidence>
<evidence type="ECO:0000259" key="8">
    <source>
        <dbReference type="PROSITE" id="PS50112"/>
    </source>
</evidence>
<dbReference type="Gene3D" id="3.30.565.10">
    <property type="entry name" value="Histidine kinase-like ATPase, C-terminal domain"/>
    <property type="match status" value="1"/>
</dbReference>
<dbReference type="RefSeq" id="WP_282211934.1">
    <property type="nucleotide sequence ID" value="NZ_CP118247.1"/>
</dbReference>
<sequence length="603" mass="65544">MRSFFSFGESKEIAEAITGGGSRPEDLRRQTLADNAIFIIVASALIMPIVIYTALQGATLPFFVAVLALISGATTLMLQRHARYEEAACAQVYLLLTAGMLLTLADSRFVDGGLAIALLGPIYASLMARPQIRRISWTLMVAIGLIASVTATFGKAPLIVEHVDLGLVGLIGFALGAVMIARTAGRIGMSFEIQEKSQLATYRHLIEHVQDAVFRYSSSGELLFLSRSSEKLFGCPRYELTGTGLGQRIHVADRPTYLTAFADANQAGIQRTIEVRMRQDDPHANTAVPQFIWVEINFSPVDETRTSGSRFEVVGLLRDVTRRRDQAAEMEAARHVAEEASIAKSRFLATIGHELRTPLNAVVGFSEMMTSGIGGEMSDTHREYAGLIHQSGTHLLEVVRMLLDMSRIEAGKFEISTDNMAPDDLVEPCLKMVQAVANERDIRISSRIARLLPTVVADERACRQILINLLSNAVKFSHDAGEVTVSLKQQGQYLNLSVSDNGIGMSAEAIAHIGEPFYQANDGLARAYEGTGLGLSIVKGLVELHGGTLRAMSEFGAGTTMTVLLPINGPAIKLRETATVTSLYPDTAPIETIPWQDEKRNAI</sequence>
<evidence type="ECO:0000313" key="9">
    <source>
        <dbReference type="EMBL" id="WDR06420.1"/>
    </source>
</evidence>
<dbReference type="InterPro" id="IPR036097">
    <property type="entry name" value="HisK_dim/P_sf"/>
</dbReference>
<dbReference type="PRINTS" id="PR00344">
    <property type="entry name" value="BCTRLSENSOR"/>
</dbReference>
<dbReference type="InterPro" id="IPR003594">
    <property type="entry name" value="HATPase_dom"/>
</dbReference>
<dbReference type="CDD" id="cd00130">
    <property type="entry name" value="PAS"/>
    <property type="match status" value="1"/>
</dbReference>
<dbReference type="EC" id="2.7.13.3" evidence="2"/>
<dbReference type="Proteomes" id="UP001222118">
    <property type="component" value="Chromosome"/>
</dbReference>
<keyword evidence="6" id="KW-0812">Transmembrane</keyword>
<feature type="transmembrane region" description="Helical" evidence="6">
    <location>
        <begin position="60"/>
        <end position="78"/>
    </location>
</feature>
<evidence type="ECO:0000256" key="2">
    <source>
        <dbReference type="ARBA" id="ARBA00012438"/>
    </source>
</evidence>
<dbReference type="InterPro" id="IPR005467">
    <property type="entry name" value="His_kinase_dom"/>
</dbReference>
<feature type="domain" description="PAS" evidence="8">
    <location>
        <begin position="198"/>
        <end position="268"/>
    </location>
</feature>
<dbReference type="EMBL" id="CP118247">
    <property type="protein sequence ID" value="WDR06420.1"/>
    <property type="molecule type" value="Genomic_DNA"/>
</dbReference>
<dbReference type="SUPFAM" id="SSF47384">
    <property type="entry name" value="Homodimeric domain of signal transducing histidine kinase"/>
    <property type="match status" value="1"/>
</dbReference>
<dbReference type="PROSITE" id="PS50112">
    <property type="entry name" value="PAS"/>
    <property type="match status" value="1"/>
</dbReference>
<dbReference type="CDD" id="cd00082">
    <property type="entry name" value="HisKA"/>
    <property type="match status" value="1"/>
</dbReference>
<accession>A0ABY7Z071</accession>
<dbReference type="PANTHER" id="PTHR43047:SF72">
    <property type="entry name" value="OSMOSENSING HISTIDINE PROTEIN KINASE SLN1"/>
    <property type="match status" value="1"/>
</dbReference>
<evidence type="ECO:0000256" key="6">
    <source>
        <dbReference type="SAM" id="Phobius"/>
    </source>
</evidence>
<keyword evidence="5 9" id="KW-0418">Kinase</keyword>
<keyword evidence="10" id="KW-1185">Reference proteome</keyword>
<dbReference type="SMART" id="SM00387">
    <property type="entry name" value="HATPase_c"/>
    <property type="match status" value="1"/>
</dbReference>
<dbReference type="Pfam" id="PF02518">
    <property type="entry name" value="HATPase_c"/>
    <property type="match status" value="1"/>
</dbReference>
<feature type="transmembrane region" description="Helical" evidence="6">
    <location>
        <begin position="110"/>
        <end position="128"/>
    </location>
</feature>
<feature type="transmembrane region" description="Helical" evidence="6">
    <location>
        <begin position="32"/>
        <end position="54"/>
    </location>
</feature>
<keyword evidence="6" id="KW-1133">Transmembrane helix</keyword>
<dbReference type="NCBIfam" id="TIGR00229">
    <property type="entry name" value="sensory_box"/>
    <property type="match status" value="1"/>
</dbReference>
<evidence type="ECO:0000259" key="7">
    <source>
        <dbReference type="PROSITE" id="PS50109"/>
    </source>
</evidence>
<keyword evidence="6" id="KW-0472">Membrane</keyword>
<evidence type="ECO:0000256" key="3">
    <source>
        <dbReference type="ARBA" id="ARBA00022553"/>
    </source>
</evidence>
<dbReference type="Pfam" id="PF00512">
    <property type="entry name" value="HisKA"/>
    <property type="match status" value="1"/>
</dbReference>
<organism evidence="9 10">
    <name type="scientific">Devosia rhodophyticola</name>
    <dbReference type="NCBI Taxonomy" id="3026423"/>
    <lineage>
        <taxon>Bacteria</taxon>
        <taxon>Pseudomonadati</taxon>
        <taxon>Pseudomonadota</taxon>
        <taxon>Alphaproteobacteria</taxon>
        <taxon>Hyphomicrobiales</taxon>
        <taxon>Devosiaceae</taxon>
        <taxon>Devosia</taxon>
    </lineage>
</organism>